<keyword evidence="4 6" id="KW-0808">Transferase</keyword>
<dbReference type="CDD" id="cd02440">
    <property type="entry name" value="AdoMet_MTases"/>
    <property type="match status" value="1"/>
</dbReference>
<evidence type="ECO:0000256" key="2">
    <source>
        <dbReference type="ARBA" id="ARBA00022490"/>
    </source>
</evidence>
<dbReference type="InterPro" id="IPR029063">
    <property type="entry name" value="SAM-dependent_MTases_sf"/>
</dbReference>
<sequence>MTARISFKGGREEAELLSDRLDAAFEEEGGVVALSEAGTDWQVELYLEGDELDPLGARLSDALGADASKFDIEILPETDWVAQSLKGLAPVPAGRFVVYGAHDRGAIPAGRTGIEIDAGQAFGTGHHATTLGCLETLDELLKYRRFDRPLDVGTGTGLLAIALARLLREPVLASDIDPIATKIAAENACLNGVGHLVETMTAMGLRHPRIAACAPYDLIVANILAAPLIALAPEMARASETDGVVVLSGILNSQASRVTAAYRNQGFALETHRRFGEWSVLVLSHRM</sequence>
<dbReference type="STRING" id="1120955.SAMN03080610_01462"/>
<reference evidence="7 8" key="1">
    <citation type="submission" date="2016-10" db="EMBL/GenBank/DDBJ databases">
        <authorList>
            <person name="de Groot N.N."/>
        </authorList>
    </citation>
    <scope>NUCLEOTIDE SEQUENCE [LARGE SCALE GENOMIC DNA]</scope>
    <source>
        <strain evidence="7 8">DSM 2698</strain>
    </source>
</reference>
<accession>A0A1G5N552</accession>
<feature type="binding site" evidence="6">
    <location>
        <position position="130"/>
    </location>
    <ligand>
        <name>S-adenosyl-L-methionine</name>
        <dbReference type="ChEBI" id="CHEBI:59789"/>
    </ligand>
</feature>
<evidence type="ECO:0000256" key="3">
    <source>
        <dbReference type="ARBA" id="ARBA00022603"/>
    </source>
</evidence>
<dbReference type="AlphaFoldDB" id="A0A1G5N552"/>
<dbReference type="Gene3D" id="3.40.50.150">
    <property type="entry name" value="Vaccinia Virus protein VP39"/>
    <property type="match status" value="1"/>
</dbReference>
<dbReference type="InterPro" id="IPR004498">
    <property type="entry name" value="Ribosomal_PrmA_MeTrfase"/>
</dbReference>
<evidence type="ECO:0000256" key="5">
    <source>
        <dbReference type="ARBA" id="ARBA00022691"/>
    </source>
</evidence>
<dbReference type="OrthoDB" id="9785995at2"/>
<dbReference type="InterPro" id="IPR050078">
    <property type="entry name" value="Ribosomal_L11_MeTrfase_PrmA"/>
</dbReference>
<keyword evidence="3 6" id="KW-0489">Methyltransferase</keyword>
<feature type="binding site" evidence="6">
    <location>
        <position position="175"/>
    </location>
    <ligand>
        <name>S-adenosyl-L-methionine</name>
        <dbReference type="ChEBI" id="CHEBI:59789"/>
    </ligand>
</feature>
<keyword evidence="2 6" id="KW-0963">Cytoplasm</keyword>
<evidence type="ECO:0000256" key="1">
    <source>
        <dbReference type="ARBA" id="ARBA00009741"/>
    </source>
</evidence>
<name>A0A1G5N552_AFIMA</name>
<dbReference type="Proteomes" id="UP000199347">
    <property type="component" value="Unassembled WGS sequence"/>
</dbReference>
<dbReference type="GO" id="GO:0005737">
    <property type="term" value="C:cytoplasm"/>
    <property type="evidence" value="ECO:0007669"/>
    <property type="project" value="UniProtKB-SubCell"/>
</dbReference>
<keyword evidence="7" id="KW-0689">Ribosomal protein</keyword>
<protein>
    <recommendedName>
        <fullName evidence="6">Ribosomal protein L11 methyltransferase</fullName>
        <shortName evidence="6">L11 Mtase</shortName>
        <ecNumber evidence="6">2.1.1.-</ecNumber>
    </recommendedName>
</protein>
<comment type="subcellular location">
    <subcellularLocation>
        <location evidence="6">Cytoplasm</location>
    </subcellularLocation>
</comment>
<comment type="function">
    <text evidence="6">Methylates ribosomal protein L11.</text>
</comment>
<dbReference type="EMBL" id="FMVW01000002">
    <property type="protein sequence ID" value="SCZ32038.1"/>
    <property type="molecule type" value="Genomic_DNA"/>
</dbReference>
<dbReference type="GO" id="GO:0005840">
    <property type="term" value="C:ribosome"/>
    <property type="evidence" value="ECO:0007669"/>
    <property type="project" value="UniProtKB-KW"/>
</dbReference>
<dbReference type="SUPFAM" id="SSF53335">
    <property type="entry name" value="S-adenosyl-L-methionine-dependent methyltransferases"/>
    <property type="match status" value="1"/>
</dbReference>
<organism evidence="7 8">
    <name type="scientific">Afifella marina DSM 2698</name>
    <dbReference type="NCBI Taxonomy" id="1120955"/>
    <lineage>
        <taxon>Bacteria</taxon>
        <taxon>Pseudomonadati</taxon>
        <taxon>Pseudomonadota</taxon>
        <taxon>Alphaproteobacteria</taxon>
        <taxon>Hyphomicrobiales</taxon>
        <taxon>Afifellaceae</taxon>
        <taxon>Afifella</taxon>
    </lineage>
</organism>
<comment type="similarity">
    <text evidence="1 6">Belongs to the methyltransferase superfamily. PrmA family.</text>
</comment>
<keyword evidence="8" id="KW-1185">Reference proteome</keyword>
<dbReference type="NCBIfam" id="NF001784">
    <property type="entry name" value="PRK00517.2-1"/>
    <property type="match status" value="1"/>
</dbReference>
<dbReference type="Pfam" id="PF06325">
    <property type="entry name" value="PrmA"/>
    <property type="match status" value="1"/>
</dbReference>
<keyword evidence="5 6" id="KW-0949">S-adenosyl-L-methionine</keyword>
<gene>
    <name evidence="6" type="primary">prmA</name>
    <name evidence="7" type="ORF">SAMN03080610_01462</name>
</gene>
<dbReference type="GO" id="GO:0016279">
    <property type="term" value="F:protein-lysine N-methyltransferase activity"/>
    <property type="evidence" value="ECO:0007669"/>
    <property type="project" value="RHEA"/>
</dbReference>
<dbReference type="PANTHER" id="PTHR43648:SF1">
    <property type="entry name" value="ELECTRON TRANSFER FLAVOPROTEIN BETA SUBUNIT LYSINE METHYLTRANSFERASE"/>
    <property type="match status" value="1"/>
</dbReference>
<dbReference type="GO" id="GO:0032259">
    <property type="term" value="P:methylation"/>
    <property type="evidence" value="ECO:0007669"/>
    <property type="project" value="UniProtKB-KW"/>
</dbReference>
<dbReference type="RefSeq" id="WP_092811046.1">
    <property type="nucleotide sequence ID" value="NZ_FMVW01000002.1"/>
</dbReference>
<feature type="binding site" evidence="6">
    <location>
        <position position="222"/>
    </location>
    <ligand>
        <name>S-adenosyl-L-methionine</name>
        <dbReference type="ChEBI" id="CHEBI:59789"/>
    </ligand>
</feature>
<evidence type="ECO:0000256" key="6">
    <source>
        <dbReference type="HAMAP-Rule" id="MF_00735"/>
    </source>
</evidence>
<evidence type="ECO:0000313" key="7">
    <source>
        <dbReference type="EMBL" id="SCZ32038.1"/>
    </source>
</evidence>
<proteinExistence type="inferred from homology"/>
<dbReference type="EC" id="2.1.1.-" evidence="6"/>
<evidence type="ECO:0000256" key="4">
    <source>
        <dbReference type="ARBA" id="ARBA00022679"/>
    </source>
</evidence>
<dbReference type="PIRSF" id="PIRSF000401">
    <property type="entry name" value="RPL11_MTase"/>
    <property type="match status" value="1"/>
</dbReference>
<evidence type="ECO:0000313" key="8">
    <source>
        <dbReference type="Proteomes" id="UP000199347"/>
    </source>
</evidence>
<dbReference type="HAMAP" id="MF_00735">
    <property type="entry name" value="Methyltr_PrmA"/>
    <property type="match status" value="1"/>
</dbReference>
<keyword evidence="7" id="KW-0687">Ribonucleoprotein</keyword>
<comment type="catalytic activity">
    <reaction evidence="6">
        <text>L-lysyl-[protein] + 3 S-adenosyl-L-methionine = N(6),N(6),N(6)-trimethyl-L-lysyl-[protein] + 3 S-adenosyl-L-homocysteine + 3 H(+)</text>
        <dbReference type="Rhea" id="RHEA:54192"/>
        <dbReference type="Rhea" id="RHEA-COMP:9752"/>
        <dbReference type="Rhea" id="RHEA-COMP:13826"/>
        <dbReference type="ChEBI" id="CHEBI:15378"/>
        <dbReference type="ChEBI" id="CHEBI:29969"/>
        <dbReference type="ChEBI" id="CHEBI:57856"/>
        <dbReference type="ChEBI" id="CHEBI:59789"/>
        <dbReference type="ChEBI" id="CHEBI:61961"/>
    </reaction>
</comment>
<feature type="binding site" evidence="6">
    <location>
        <position position="153"/>
    </location>
    <ligand>
        <name>S-adenosyl-L-methionine</name>
        <dbReference type="ChEBI" id="CHEBI:59789"/>
    </ligand>
</feature>
<dbReference type="PANTHER" id="PTHR43648">
    <property type="entry name" value="ELECTRON TRANSFER FLAVOPROTEIN BETA SUBUNIT LYSINE METHYLTRANSFERASE"/>
    <property type="match status" value="1"/>
</dbReference>